<name>A0A4Q7UW23_PSEST</name>
<evidence type="ECO:0000256" key="1">
    <source>
        <dbReference type="SAM" id="MobiDB-lite"/>
    </source>
</evidence>
<feature type="compositionally biased region" description="Basic and acidic residues" evidence="1">
    <location>
        <begin position="1"/>
        <end position="10"/>
    </location>
</feature>
<keyword evidence="2" id="KW-0812">Transmembrane</keyword>
<gene>
    <name evidence="3" type="ORF">EV383_2032</name>
</gene>
<evidence type="ECO:0000313" key="3">
    <source>
        <dbReference type="EMBL" id="RZT85168.1"/>
    </source>
</evidence>
<sequence length="252" mass="24937">MSTPVIERRGGAPAREQAPRRSGAVAPGRIPVQRGANRVAALKKQATTRKAGAGAQRARDQRDDRLRRIVGARAQASAGRAKFVLVVMTLLVIGLVTTLWLSTAAAGDSYRLQEARAQAQTLTEQSETLRRQVSTMNSPAALAQRASALGLVPVQDPARLVVAPDGRIDVVGEPTAAHATAPAVPAAPATGAPAGPAPAAAAPAAPAPSTAPAAPAAAAPAAAAPAAAAAGTTAPPADTSDTDAAPGATQAG</sequence>
<feature type="region of interest" description="Disordered" evidence="1">
    <location>
        <begin position="43"/>
        <end position="62"/>
    </location>
</feature>
<comment type="caution">
    <text evidence="3">The sequence shown here is derived from an EMBL/GenBank/DDBJ whole genome shotgun (WGS) entry which is preliminary data.</text>
</comment>
<keyword evidence="4" id="KW-1185">Reference proteome</keyword>
<feature type="compositionally biased region" description="Low complexity" evidence="1">
    <location>
        <begin position="43"/>
        <end position="56"/>
    </location>
</feature>
<dbReference type="AlphaFoldDB" id="A0A4Q7UW23"/>
<evidence type="ECO:0000256" key="2">
    <source>
        <dbReference type="SAM" id="Phobius"/>
    </source>
</evidence>
<feature type="region of interest" description="Disordered" evidence="1">
    <location>
        <begin position="181"/>
        <end position="252"/>
    </location>
</feature>
<keyword evidence="2" id="KW-1133">Transmembrane helix</keyword>
<protein>
    <recommendedName>
        <fullName evidence="5">Cell division protein FtsL</fullName>
    </recommendedName>
</protein>
<feature type="transmembrane region" description="Helical" evidence="2">
    <location>
        <begin position="83"/>
        <end position="101"/>
    </location>
</feature>
<organism evidence="3 4">
    <name type="scientific">Pseudonocardia sediminis</name>
    <dbReference type="NCBI Taxonomy" id="1397368"/>
    <lineage>
        <taxon>Bacteria</taxon>
        <taxon>Bacillati</taxon>
        <taxon>Actinomycetota</taxon>
        <taxon>Actinomycetes</taxon>
        <taxon>Pseudonocardiales</taxon>
        <taxon>Pseudonocardiaceae</taxon>
        <taxon>Pseudonocardia</taxon>
    </lineage>
</organism>
<dbReference type="Proteomes" id="UP000291591">
    <property type="component" value="Unassembled WGS sequence"/>
</dbReference>
<dbReference type="EMBL" id="SHKL01000001">
    <property type="protein sequence ID" value="RZT85168.1"/>
    <property type="molecule type" value="Genomic_DNA"/>
</dbReference>
<accession>A0A4Q7UW23</accession>
<keyword evidence="2" id="KW-0472">Membrane</keyword>
<evidence type="ECO:0008006" key="5">
    <source>
        <dbReference type="Google" id="ProtNLM"/>
    </source>
</evidence>
<reference evidence="3 4" key="1">
    <citation type="submission" date="2019-02" db="EMBL/GenBank/DDBJ databases">
        <title>Sequencing the genomes of 1000 actinobacteria strains.</title>
        <authorList>
            <person name="Klenk H.-P."/>
        </authorList>
    </citation>
    <scope>NUCLEOTIDE SEQUENCE [LARGE SCALE GENOMIC DNA]</scope>
    <source>
        <strain evidence="3 4">DSM 45779</strain>
    </source>
</reference>
<dbReference type="OrthoDB" id="4555900at2"/>
<dbReference type="RefSeq" id="WP_130289670.1">
    <property type="nucleotide sequence ID" value="NZ_SHKL01000001.1"/>
</dbReference>
<proteinExistence type="predicted"/>
<feature type="region of interest" description="Disordered" evidence="1">
    <location>
        <begin position="1"/>
        <end position="30"/>
    </location>
</feature>
<evidence type="ECO:0000313" key="4">
    <source>
        <dbReference type="Proteomes" id="UP000291591"/>
    </source>
</evidence>